<organism evidence="7 8">
    <name type="scientific">Komagataeibacter xylinus</name>
    <name type="common">Gluconacetobacter xylinus</name>
    <dbReference type="NCBI Taxonomy" id="28448"/>
    <lineage>
        <taxon>Bacteria</taxon>
        <taxon>Pseudomonadati</taxon>
        <taxon>Pseudomonadota</taxon>
        <taxon>Alphaproteobacteria</taxon>
        <taxon>Acetobacterales</taxon>
        <taxon>Acetobacteraceae</taxon>
        <taxon>Komagataeibacter</taxon>
    </lineage>
</organism>
<name>A0A857FQS9_KOMXY</name>
<comment type="subcellular location">
    <subcellularLocation>
        <location evidence="1">Cell inner membrane</location>
        <topology evidence="1">Peripheral membrane protein</topology>
    </subcellularLocation>
</comment>
<dbReference type="InterPro" id="IPR017871">
    <property type="entry name" value="ABC_transporter-like_CS"/>
</dbReference>
<keyword evidence="4" id="KW-0547">Nucleotide-binding</keyword>
<evidence type="ECO:0000256" key="2">
    <source>
        <dbReference type="ARBA" id="ARBA00005417"/>
    </source>
</evidence>
<dbReference type="Gene3D" id="3.40.50.300">
    <property type="entry name" value="P-loop containing nucleotide triphosphate hydrolases"/>
    <property type="match status" value="2"/>
</dbReference>
<reference evidence="7 8" key="1">
    <citation type="journal article" date="2020" name="Carbohydr. Polym.">
        <title>Characterization and optimization of production of bacterial cellulose from strain CGMCC 17276 based on whole-genome analysis.</title>
        <authorList>
            <person name="Lu T."/>
            <person name="Gao H."/>
            <person name="Liao B."/>
            <person name="Wu J."/>
            <person name="Zhang W."/>
            <person name="Huang J."/>
            <person name="Liu M."/>
            <person name="Huang J."/>
            <person name="Chang Z."/>
            <person name="Jin M."/>
            <person name="Yi Z."/>
            <person name="Jiang D."/>
        </authorList>
    </citation>
    <scope>NUCLEOTIDE SEQUENCE [LARGE SCALE GENOMIC DNA]</scope>
    <source>
        <strain evidence="7 8">CGMCC 17276</strain>
    </source>
</reference>
<dbReference type="GO" id="GO:0005886">
    <property type="term" value="C:plasma membrane"/>
    <property type="evidence" value="ECO:0007669"/>
    <property type="project" value="UniProtKB-SubCell"/>
</dbReference>
<dbReference type="Pfam" id="PF08352">
    <property type="entry name" value="oligo_HPY"/>
    <property type="match status" value="2"/>
</dbReference>
<dbReference type="NCBIfam" id="NF008453">
    <property type="entry name" value="PRK11308.1"/>
    <property type="match status" value="2"/>
</dbReference>
<comment type="similarity">
    <text evidence="2">Belongs to the ABC transporter superfamily.</text>
</comment>
<evidence type="ECO:0000256" key="4">
    <source>
        <dbReference type="ARBA" id="ARBA00022741"/>
    </source>
</evidence>
<dbReference type="SMART" id="SM00382">
    <property type="entry name" value="AAA"/>
    <property type="match status" value="2"/>
</dbReference>
<protein>
    <submittedName>
        <fullName evidence="7">ABC transporter ATP-binding protein</fullName>
    </submittedName>
</protein>
<feature type="domain" description="ABC transporter" evidence="6">
    <location>
        <begin position="24"/>
        <end position="272"/>
    </location>
</feature>
<dbReference type="EMBL" id="CP041348">
    <property type="protein sequence ID" value="QHC36698.1"/>
    <property type="molecule type" value="Genomic_DNA"/>
</dbReference>
<evidence type="ECO:0000256" key="3">
    <source>
        <dbReference type="ARBA" id="ARBA00022448"/>
    </source>
</evidence>
<keyword evidence="3" id="KW-0813">Transport</keyword>
<dbReference type="GO" id="GO:0055085">
    <property type="term" value="P:transmembrane transport"/>
    <property type="evidence" value="ECO:0007669"/>
    <property type="project" value="UniProtKB-ARBA"/>
</dbReference>
<dbReference type="PROSITE" id="PS50893">
    <property type="entry name" value="ABC_TRANSPORTER_2"/>
    <property type="match status" value="2"/>
</dbReference>
<dbReference type="CDD" id="cd03257">
    <property type="entry name" value="ABC_NikE_OppD_transporters"/>
    <property type="match status" value="2"/>
</dbReference>
<dbReference type="PANTHER" id="PTHR43776:SF7">
    <property type="entry name" value="D,D-DIPEPTIDE TRANSPORT ATP-BINDING PROTEIN DDPF-RELATED"/>
    <property type="match status" value="1"/>
</dbReference>
<dbReference type="PANTHER" id="PTHR43776">
    <property type="entry name" value="TRANSPORT ATP-BINDING PROTEIN"/>
    <property type="match status" value="1"/>
</dbReference>
<accession>A0A857FQS9</accession>
<dbReference type="OrthoDB" id="9802264at2"/>
<dbReference type="Proteomes" id="UP000464674">
    <property type="component" value="Chromosome"/>
</dbReference>
<keyword evidence="5 7" id="KW-0067">ATP-binding</keyword>
<dbReference type="NCBIfam" id="NF007739">
    <property type="entry name" value="PRK10419.1"/>
    <property type="match status" value="2"/>
</dbReference>
<proteinExistence type="inferred from homology"/>
<dbReference type="InterPro" id="IPR003439">
    <property type="entry name" value="ABC_transporter-like_ATP-bd"/>
</dbReference>
<feature type="domain" description="ABC transporter" evidence="6">
    <location>
        <begin position="295"/>
        <end position="540"/>
    </location>
</feature>
<dbReference type="InterPro" id="IPR050319">
    <property type="entry name" value="ABC_transp_ATP-bind"/>
</dbReference>
<dbReference type="PROSITE" id="PS00211">
    <property type="entry name" value="ABC_TRANSPORTER_1"/>
    <property type="match status" value="2"/>
</dbReference>
<dbReference type="InterPro" id="IPR013563">
    <property type="entry name" value="Oligopep_ABC_C"/>
</dbReference>
<dbReference type="FunFam" id="3.40.50.300:FF:000016">
    <property type="entry name" value="Oligopeptide ABC transporter ATP-binding component"/>
    <property type="match status" value="1"/>
</dbReference>
<dbReference type="GO" id="GO:0016887">
    <property type="term" value="F:ATP hydrolysis activity"/>
    <property type="evidence" value="ECO:0007669"/>
    <property type="project" value="InterPro"/>
</dbReference>
<evidence type="ECO:0000313" key="7">
    <source>
        <dbReference type="EMBL" id="QHC36698.1"/>
    </source>
</evidence>
<dbReference type="InterPro" id="IPR027417">
    <property type="entry name" value="P-loop_NTPase"/>
</dbReference>
<evidence type="ECO:0000256" key="1">
    <source>
        <dbReference type="ARBA" id="ARBA00004417"/>
    </source>
</evidence>
<gene>
    <name evidence="7" type="ORF">FMA36_15330</name>
</gene>
<dbReference type="InterPro" id="IPR003593">
    <property type="entry name" value="AAA+_ATPase"/>
</dbReference>
<dbReference type="SUPFAM" id="SSF52540">
    <property type="entry name" value="P-loop containing nucleoside triphosphate hydrolases"/>
    <property type="match status" value="2"/>
</dbReference>
<dbReference type="AlphaFoldDB" id="A0A857FQS9"/>
<evidence type="ECO:0000256" key="5">
    <source>
        <dbReference type="ARBA" id="ARBA00022840"/>
    </source>
</evidence>
<sequence length="555" mass="59961">MGGNAAVTRHKGGPMNADTPQLGIRDLDVVYESRGSAHHALKGVSLEVRAGEMLALVGESGSGKSTLGRAILGLLPESARIQRGSIRVDGTEIVGLPERALRRIRGARVALIPQDPAHSLDPVRTIGAQLVEAVHLHAPSSTVDTRRMLVGLLDRVGIKEPERRLHQYPHELSGGMRQRVLIAAAIAQRPALIVADEPTSALDVSVQVQIMALMAELRHEMGTAMLFITHDLGLASEQADRVAVLQHGTLCETGETKALFANPRTPYTRRLLADLPLFHEARAPRRAEGPREDAIVVSHLTYAYKGAGGRPGHRAVRDISFNVVAGQTHGIVGESGSGKTTLLRCLLGLITPDSGSVHILGENPAQIEGAARRALRRAVQFVYQNPHVSFDPRSRAADILAEPLINAGLHDRSARAMRVRAMLERVQLPPAVLERRAASMSGGQSQRLAIARALLCEPKILILDEVVSALDVSVQAEILTLLETLQQQLNLTYVFVSHDLAVVRRIADTVSIIRAGEQVEHGPTETVFSTPHDDYTKRLLAAIPGRNLVRPAMLA</sequence>
<dbReference type="GO" id="GO:0015833">
    <property type="term" value="P:peptide transport"/>
    <property type="evidence" value="ECO:0007669"/>
    <property type="project" value="InterPro"/>
</dbReference>
<evidence type="ECO:0000313" key="8">
    <source>
        <dbReference type="Proteomes" id="UP000464674"/>
    </source>
</evidence>
<dbReference type="GO" id="GO:0005524">
    <property type="term" value="F:ATP binding"/>
    <property type="evidence" value="ECO:0007669"/>
    <property type="project" value="UniProtKB-KW"/>
</dbReference>
<dbReference type="Pfam" id="PF00005">
    <property type="entry name" value="ABC_tran"/>
    <property type="match status" value="2"/>
</dbReference>
<evidence type="ECO:0000259" key="6">
    <source>
        <dbReference type="PROSITE" id="PS50893"/>
    </source>
</evidence>